<evidence type="ECO:0000256" key="3">
    <source>
        <dbReference type="ARBA" id="ARBA00022692"/>
    </source>
</evidence>
<dbReference type="PANTHER" id="PTHR10110">
    <property type="entry name" value="SODIUM/HYDROGEN EXCHANGER"/>
    <property type="match status" value="1"/>
</dbReference>
<dbReference type="GO" id="GO:0051453">
    <property type="term" value="P:regulation of intracellular pH"/>
    <property type="evidence" value="ECO:0007669"/>
    <property type="project" value="TreeGrafter"/>
</dbReference>
<evidence type="ECO:0000256" key="6">
    <source>
        <dbReference type="ARBA" id="ARBA00023065"/>
    </source>
</evidence>
<feature type="compositionally biased region" description="Basic and acidic residues" evidence="10">
    <location>
        <begin position="763"/>
        <end position="787"/>
    </location>
</feature>
<protein>
    <recommendedName>
        <fullName evidence="9">Sodium/hydrogen exchanger</fullName>
    </recommendedName>
</protein>
<dbReference type="GO" id="GO:0098719">
    <property type="term" value="P:sodium ion import across plasma membrane"/>
    <property type="evidence" value="ECO:0007669"/>
    <property type="project" value="TreeGrafter"/>
</dbReference>
<dbReference type="Proteomes" id="UP000005408">
    <property type="component" value="Unassembled WGS sequence"/>
</dbReference>
<evidence type="ECO:0000256" key="12">
    <source>
        <dbReference type="SAM" id="SignalP"/>
    </source>
</evidence>
<evidence type="ECO:0000256" key="8">
    <source>
        <dbReference type="ARBA" id="ARBA00023201"/>
    </source>
</evidence>
<comment type="subcellular location">
    <subcellularLocation>
        <location evidence="1">Membrane</location>
        <topology evidence="1">Multi-pass membrane protein</topology>
    </subcellularLocation>
</comment>
<keyword evidence="3 9" id="KW-0812">Transmembrane</keyword>
<evidence type="ECO:0000256" key="9">
    <source>
        <dbReference type="RuleBase" id="RU003722"/>
    </source>
</evidence>
<dbReference type="PRINTS" id="PR01084">
    <property type="entry name" value="NAHEXCHNGR"/>
</dbReference>
<dbReference type="Gene3D" id="6.10.140.1330">
    <property type="match status" value="1"/>
</dbReference>
<dbReference type="InterPro" id="IPR018422">
    <property type="entry name" value="Cation/H_exchanger_CPA1"/>
</dbReference>
<feature type="compositionally biased region" description="Polar residues" evidence="10">
    <location>
        <begin position="623"/>
        <end position="635"/>
    </location>
</feature>
<dbReference type="RefSeq" id="XP_065926371.1">
    <property type="nucleotide sequence ID" value="XM_066070299.1"/>
</dbReference>
<keyword evidence="7 11" id="KW-0472">Membrane</keyword>
<dbReference type="RefSeq" id="XP_065926372.1">
    <property type="nucleotide sequence ID" value="XM_066070300.1"/>
</dbReference>
<evidence type="ECO:0000256" key="1">
    <source>
        <dbReference type="ARBA" id="ARBA00004141"/>
    </source>
</evidence>
<accession>A0A8W8IUB7</accession>
<keyword evidence="4 11" id="KW-1133">Transmembrane helix</keyword>
<keyword evidence="2 9" id="KW-0813">Transport</keyword>
<dbReference type="InterPro" id="IPR004709">
    <property type="entry name" value="NaH_exchanger"/>
</dbReference>
<keyword evidence="9" id="KW-0050">Antiport</keyword>
<dbReference type="GO" id="GO:0005886">
    <property type="term" value="C:plasma membrane"/>
    <property type="evidence" value="ECO:0007669"/>
    <property type="project" value="TreeGrafter"/>
</dbReference>
<feature type="transmembrane region" description="Helical" evidence="11">
    <location>
        <begin position="348"/>
        <end position="367"/>
    </location>
</feature>
<feature type="transmembrane region" description="Helical" evidence="11">
    <location>
        <begin position="317"/>
        <end position="336"/>
    </location>
</feature>
<dbReference type="InterPro" id="IPR006153">
    <property type="entry name" value="Cation/H_exchanger_TM"/>
</dbReference>
<evidence type="ECO:0000313" key="14">
    <source>
        <dbReference type="EnsemblMetazoa" id="G15894.1:cds"/>
    </source>
</evidence>
<keyword evidence="8 9" id="KW-0739">Sodium transport</keyword>
<evidence type="ECO:0000256" key="4">
    <source>
        <dbReference type="ARBA" id="ARBA00022989"/>
    </source>
</evidence>
<evidence type="ECO:0000256" key="11">
    <source>
        <dbReference type="SAM" id="Phobius"/>
    </source>
</evidence>
<dbReference type="RefSeq" id="XP_011419130.2">
    <property type="nucleotide sequence ID" value="XM_011420828.4"/>
</dbReference>
<reference evidence="14" key="1">
    <citation type="submission" date="2022-08" db="UniProtKB">
        <authorList>
            <consortium name="EnsemblMetazoa"/>
        </authorList>
    </citation>
    <scope>IDENTIFICATION</scope>
    <source>
        <strain evidence="14">05x7-T-G4-1.051#20</strain>
    </source>
</reference>
<feature type="domain" description="Cation/H+ exchanger transmembrane" evidence="13">
    <location>
        <begin position="73"/>
        <end position="473"/>
    </location>
</feature>
<evidence type="ECO:0000313" key="15">
    <source>
        <dbReference type="Proteomes" id="UP000005408"/>
    </source>
</evidence>
<comment type="similarity">
    <text evidence="9">Belongs to the monovalent cation:proton antiporter 1 (CPA1) transporter (TC 2.A.36) family.</text>
</comment>
<feature type="transmembrane region" description="Helical" evidence="11">
    <location>
        <begin position="62"/>
        <end position="80"/>
    </location>
</feature>
<dbReference type="RefSeq" id="XP_065926374.1">
    <property type="nucleotide sequence ID" value="XM_066070302.1"/>
</dbReference>
<dbReference type="GO" id="GO:0015385">
    <property type="term" value="F:sodium:proton antiporter activity"/>
    <property type="evidence" value="ECO:0007669"/>
    <property type="project" value="InterPro"/>
</dbReference>
<dbReference type="AlphaFoldDB" id="A0A8W8IUB7"/>
<proteinExistence type="inferred from homology"/>
<dbReference type="PANTHER" id="PTHR10110:SF126">
    <property type="entry name" value="NA(+)_H(+) EXCHANGER PROTEIN 7"/>
    <property type="match status" value="1"/>
</dbReference>
<feature type="transmembrane region" description="Helical" evidence="11">
    <location>
        <begin position="448"/>
        <end position="468"/>
    </location>
</feature>
<dbReference type="GO" id="GO:0015386">
    <property type="term" value="F:potassium:proton antiporter activity"/>
    <property type="evidence" value="ECO:0007669"/>
    <property type="project" value="TreeGrafter"/>
</dbReference>
<feature type="transmembrane region" description="Helical" evidence="11">
    <location>
        <begin position="92"/>
        <end position="110"/>
    </location>
</feature>
<feature type="signal peptide" evidence="12">
    <location>
        <begin position="1"/>
        <end position="20"/>
    </location>
</feature>
<organism evidence="14 15">
    <name type="scientific">Magallana gigas</name>
    <name type="common">Pacific oyster</name>
    <name type="synonym">Crassostrea gigas</name>
    <dbReference type="NCBI Taxonomy" id="29159"/>
    <lineage>
        <taxon>Eukaryota</taxon>
        <taxon>Metazoa</taxon>
        <taxon>Spiralia</taxon>
        <taxon>Lophotrochozoa</taxon>
        <taxon>Mollusca</taxon>
        <taxon>Bivalvia</taxon>
        <taxon>Autobranchia</taxon>
        <taxon>Pteriomorphia</taxon>
        <taxon>Ostreida</taxon>
        <taxon>Ostreoidea</taxon>
        <taxon>Ostreidae</taxon>
        <taxon>Magallana</taxon>
    </lineage>
</organism>
<evidence type="ECO:0000256" key="10">
    <source>
        <dbReference type="SAM" id="MobiDB-lite"/>
    </source>
</evidence>
<keyword evidence="6 9" id="KW-0406">Ion transport</keyword>
<feature type="transmembrane region" description="Helical" evidence="11">
    <location>
        <begin position="218"/>
        <end position="239"/>
    </location>
</feature>
<feature type="chain" id="PRO_5036444540" description="Sodium/hydrogen exchanger" evidence="12">
    <location>
        <begin position="21"/>
        <end position="823"/>
    </location>
</feature>
<dbReference type="KEGG" id="crg:105322233"/>
<dbReference type="RefSeq" id="XP_065926368.1">
    <property type="nucleotide sequence ID" value="XM_066070296.1"/>
</dbReference>
<evidence type="ECO:0000259" key="13">
    <source>
        <dbReference type="Pfam" id="PF00999"/>
    </source>
</evidence>
<sequence length="823" mass="91935">MKIICLIFVLTLSCAIASEAVTYSTFSVNQTNSTNHTAEKSEKHPEGVVLVEIRYEAIKEPFFLTLVVLIAGLSKIGFHHADFISSYVPESCLLIILGTIFGGLFKLIGVSASLPDFFTPEIFFQYLLPPIILEASFSLFDKTFADNLGSVLILAVIGTTISCFLIGLSLYGLMIAGAMGTVSQIPAIQIFVFSSLIVAVDPVAVLAVFTEVGINPTLYFLVFGESLLNDGVTVVLYNVMQTYNRLQAEGGTIDATQVVLGIVKFFIVVIGGLVIGILVGCLSALLTKFTNTVKVVEPLAIFGMAYLAFLLAELFEFSGIICIIGCGLVQVAYSFQNITQKSRVAIKYFTKVLSTTSEIIIFLFLGLALVTEHDWQTGFVLWTLVLCIGFRFLVVYAITFLINKFDTYRVRKIGYDEMFIMSYGGLRGAVCFSLVALLDKNEFPEKDMFVTTTLFVILFTVFFQGATIKPIVNALRVKLAPEDLSPTMYTVLHEKINDHLMAGVEEVLGYLGKFQLREKFHYFDDHYVRKLLLKNPNGEDGAELIVNYEKLVMKEHFKNLHLCGAANMPKVPSDLKNVDSTAILLKLEVDEDEDEKSTDNVPPAVLRPHGDRVVTYGEEQPSAKYNRSTSSSHPISIQIGGEQPSAKDFRNMLNDSMRTPSMLVPNKRFEDQIKEAPKFDFENLKFRRRFNNRLQRMKSIRKMPERALSWAESDSDLCRARSNNHKAGRAQKAMTMDYSPMEGDRSFDTSLVNQTIPEDDVFEKEHSAEDKPLLKDDTDSKEPKQEDQSTQAAKKLTHDALHRQDAVDNIPLSNVHVQRANSE</sequence>
<feature type="transmembrane region" description="Helical" evidence="11">
    <location>
        <begin position="187"/>
        <end position="209"/>
    </location>
</feature>
<dbReference type="GeneID" id="105322233"/>
<dbReference type="RefSeq" id="XP_065926370.1">
    <property type="nucleotide sequence ID" value="XM_066070298.1"/>
</dbReference>
<feature type="compositionally biased region" description="Basic and acidic residues" evidence="10">
    <location>
        <begin position="796"/>
        <end position="806"/>
    </location>
</feature>
<evidence type="ECO:0000256" key="2">
    <source>
        <dbReference type="ARBA" id="ARBA00022448"/>
    </source>
</evidence>
<evidence type="ECO:0000256" key="7">
    <source>
        <dbReference type="ARBA" id="ARBA00023136"/>
    </source>
</evidence>
<dbReference type="Pfam" id="PF00999">
    <property type="entry name" value="Na_H_Exchanger"/>
    <property type="match status" value="1"/>
</dbReference>
<dbReference type="NCBIfam" id="TIGR00840">
    <property type="entry name" value="b_cpa1"/>
    <property type="match status" value="1"/>
</dbReference>
<feature type="region of interest" description="Disordered" evidence="10">
    <location>
        <begin position="759"/>
        <end position="823"/>
    </location>
</feature>
<dbReference type="RefSeq" id="XP_065926369.1">
    <property type="nucleotide sequence ID" value="XM_066070297.1"/>
</dbReference>
<feature type="transmembrane region" description="Helical" evidence="11">
    <location>
        <begin position="259"/>
        <end position="286"/>
    </location>
</feature>
<keyword evidence="15" id="KW-1185">Reference proteome</keyword>
<evidence type="ECO:0000256" key="5">
    <source>
        <dbReference type="ARBA" id="ARBA00023053"/>
    </source>
</evidence>
<keyword evidence="5" id="KW-0915">Sodium</keyword>
<name>A0A8W8IUB7_MAGGI</name>
<feature type="region of interest" description="Disordered" evidence="10">
    <location>
        <begin position="619"/>
        <end position="642"/>
    </location>
</feature>
<feature type="transmembrane region" description="Helical" evidence="11">
    <location>
        <begin position="152"/>
        <end position="175"/>
    </location>
</feature>
<dbReference type="EnsemblMetazoa" id="G15894.1">
    <property type="protein sequence ID" value="G15894.1:cds"/>
    <property type="gene ID" value="G15894"/>
</dbReference>
<feature type="transmembrane region" description="Helical" evidence="11">
    <location>
        <begin position="379"/>
        <end position="402"/>
    </location>
</feature>
<keyword evidence="12" id="KW-0732">Signal</keyword>
<feature type="compositionally biased region" description="Polar residues" evidence="10">
    <location>
        <begin position="811"/>
        <end position="823"/>
    </location>
</feature>